<dbReference type="Proteomes" id="UP000673691">
    <property type="component" value="Unassembled WGS sequence"/>
</dbReference>
<evidence type="ECO:0000313" key="3">
    <source>
        <dbReference type="Proteomes" id="UP000673691"/>
    </source>
</evidence>
<evidence type="ECO:0000256" key="1">
    <source>
        <dbReference type="SAM" id="MobiDB-lite"/>
    </source>
</evidence>
<protein>
    <recommendedName>
        <fullName evidence="4">Gag protein</fullName>
    </recommendedName>
</protein>
<organism evidence="2 3">
    <name type="scientific">Olpidium bornovanus</name>
    <dbReference type="NCBI Taxonomy" id="278681"/>
    <lineage>
        <taxon>Eukaryota</taxon>
        <taxon>Fungi</taxon>
        <taxon>Fungi incertae sedis</taxon>
        <taxon>Olpidiomycota</taxon>
        <taxon>Olpidiomycotina</taxon>
        <taxon>Olpidiomycetes</taxon>
        <taxon>Olpidiales</taxon>
        <taxon>Olpidiaceae</taxon>
        <taxon>Olpidium</taxon>
    </lineage>
</organism>
<gene>
    <name evidence="2" type="ORF">BJ554DRAFT_4896</name>
</gene>
<comment type="caution">
    <text evidence="2">The sequence shown here is derived from an EMBL/GenBank/DDBJ whole genome shotgun (WGS) entry which is preliminary data.</text>
</comment>
<feature type="region of interest" description="Disordered" evidence="1">
    <location>
        <begin position="173"/>
        <end position="245"/>
    </location>
</feature>
<evidence type="ECO:0008006" key="4">
    <source>
        <dbReference type="Google" id="ProtNLM"/>
    </source>
</evidence>
<sequence length="245" mass="27755">MRAVLLQKGLWLVVMGDEPRPVNSPAHAQREWVRFDSKAFGEIYLHVSDLYKHLLDGCQSLGAAWDTLRKHFEDVGPSARLNIKATLHASKLEASEPFDHFLLRTKEQVRHFQDMGEDNVRDWERELRDILLMGSLHLFQLTIGALEGRTRRDPDTKAWTVPTPKETILREADSRRRRAGSSGDGALVVKNTLASKKEKGKPTDDGRRRGRRGGKDKGKEEKKKETDDGAGKANIVRAGDEIEDR</sequence>
<dbReference type="AlphaFoldDB" id="A0A8H7ZLA7"/>
<accession>A0A8H7ZLA7</accession>
<evidence type="ECO:0000313" key="2">
    <source>
        <dbReference type="EMBL" id="KAG5455624.1"/>
    </source>
</evidence>
<name>A0A8H7ZLA7_9FUNG</name>
<feature type="compositionally biased region" description="Basic and acidic residues" evidence="1">
    <location>
        <begin position="195"/>
        <end position="230"/>
    </location>
</feature>
<reference evidence="2 3" key="1">
    <citation type="journal article" name="Sci. Rep.">
        <title>Genome-scale phylogenetic analyses confirm Olpidium as the closest living zoosporic fungus to the non-flagellated, terrestrial fungi.</title>
        <authorList>
            <person name="Chang Y."/>
            <person name="Rochon D."/>
            <person name="Sekimoto S."/>
            <person name="Wang Y."/>
            <person name="Chovatia M."/>
            <person name="Sandor L."/>
            <person name="Salamov A."/>
            <person name="Grigoriev I.V."/>
            <person name="Stajich J.E."/>
            <person name="Spatafora J.W."/>
        </authorList>
    </citation>
    <scope>NUCLEOTIDE SEQUENCE [LARGE SCALE GENOMIC DNA]</scope>
    <source>
        <strain evidence="2">S191</strain>
    </source>
</reference>
<keyword evidence="3" id="KW-1185">Reference proteome</keyword>
<dbReference type="EMBL" id="JAEFCI010013052">
    <property type="protein sequence ID" value="KAG5455624.1"/>
    <property type="molecule type" value="Genomic_DNA"/>
</dbReference>
<feature type="non-terminal residue" evidence="2">
    <location>
        <position position="245"/>
    </location>
</feature>
<dbReference type="OrthoDB" id="3265539at2759"/>
<proteinExistence type="predicted"/>
<dbReference type="Pfam" id="PF14223">
    <property type="entry name" value="Retrotran_gag_2"/>
    <property type="match status" value="1"/>
</dbReference>